<feature type="transmembrane region" description="Helical" evidence="6">
    <location>
        <begin position="188"/>
        <end position="210"/>
    </location>
</feature>
<accession>A0AAD5UZ33</accession>
<keyword evidence="2 6" id="KW-0812">Transmembrane</keyword>
<feature type="transmembrane region" description="Helical" evidence="6">
    <location>
        <begin position="417"/>
        <end position="435"/>
    </location>
</feature>
<evidence type="ECO:0000256" key="6">
    <source>
        <dbReference type="SAM" id="Phobius"/>
    </source>
</evidence>
<feature type="transmembrane region" description="Helical" evidence="6">
    <location>
        <begin position="379"/>
        <end position="397"/>
    </location>
</feature>
<feature type="region of interest" description="Disordered" evidence="5">
    <location>
        <begin position="277"/>
        <end position="307"/>
    </location>
</feature>
<feature type="signal peptide" evidence="7">
    <location>
        <begin position="1"/>
        <end position="18"/>
    </location>
</feature>
<evidence type="ECO:0000256" key="5">
    <source>
        <dbReference type="SAM" id="MobiDB-lite"/>
    </source>
</evidence>
<evidence type="ECO:0000256" key="1">
    <source>
        <dbReference type="ARBA" id="ARBA00004141"/>
    </source>
</evidence>
<name>A0AAD5UZ33_9APHY</name>
<protein>
    <submittedName>
        <fullName evidence="8">Uncharacterized protein</fullName>
    </submittedName>
</protein>
<dbReference type="InterPro" id="IPR036259">
    <property type="entry name" value="MFS_trans_sf"/>
</dbReference>
<keyword evidence="9" id="KW-1185">Reference proteome</keyword>
<dbReference type="PANTHER" id="PTHR23507:SF1">
    <property type="entry name" value="FI18259P1-RELATED"/>
    <property type="match status" value="1"/>
</dbReference>
<evidence type="ECO:0000313" key="8">
    <source>
        <dbReference type="EMBL" id="KAJ3481699.1"/>
    </source>
</evidence>
<proteinExistence type="predicted"/>
<evidence type="ECO:0000256" key="7">
    <source>
        <dbReference type="SAM" id="SignalP"/>
    </source>
</evidence>
<reference evidence="8" key="1">
    <citation type="submission" date="2022-07" db="EMBL/GenBank/DDBJ databases">
        <title>Genome Sequence of Physisporinus lineatus.</title>
        <authorList>
            <person name="Buettner E."/>
        </authorList>
    </citation>
    <scope>NUCLEOTIDE SEQUENCE</scope>
    <source>
        <strain evidence="8">VT162</strain>
    </source>
</reference>
<dbReference type="Gene3D" id="1.20.1250.20">
    <property type="entry name" value="MFS general substrate transporter like domains"/>
    <property type="match status" value="1"/>
</dbReference>
<evidence type="ECO:0000313" key="9">
    <source>
        <dbReference type="Proteomes" id="UP001212997"/>
    </source>
</evidence>
<feature type="transmembrane region" description="Helical" evidence="6">
    <location>
        <begin position="230"/>
        <end position="258"/>
    </location>
</feature>
<feature type="transmembrane region" description="Helical" evidence="6">
    <location>
        <begin position="59"/>
        <end position="82"/>
    </location>
</feature>
<dbReference type="Proteomes" id="UP001212997">
    <property type="component" value="Unassembled WGS sequence"/>
</dbReference>
<keyword evidence="7" id="KW-0732">Signal</keyword>
<keyword evidence="3 6" id="KW-1133">Transmembrane helix</keyword>
<organism evidence="8 9">
    <name type="scientific">Meripilus lineatus</name>
    <dbReference type="NCBI Taxonomy" id="2056292"/>
    <lineage>
        <taxon>Eukaryota</taxon>
        <taxon>Fungi</taxon>
        <taxon>Dikarya</taxon>
        <taxon>Basidiomycota</taxon>
        <taxon>Agaricomycotina</taxon>
        <taxon>Agaricomycetes</taxon>
        <taxon>Polyporales</taxon>
        <taxon>Meripilaceae</taxon>
        <taxon>Meripilus</taxon>
    </lineage>
</organism>
<comment type="caution">
    <text evidence="8">The sequence shown here is derived from an EMBL/GenBank/DDBJ whole genome shotgun (WGS) entry which is preliminary data.</text>
</comment>
<evidence type="ECO:0000256" key="4">
    <source>
        <dbReference type="ARBA" id="ARBA00023136"/>
    </source>
</evidence>
<feature type="transmembrane region" description="Helical" evidence="6">
    <location>
        <begin position="117"/>
        <end position="139"/>
    </location>
</feature>
<feature type="compositionally biased region" description="Low complexity" evidence="5">
    <location>
        <begin position="289"/>
        <end position="307"/>
    </location>
</feature>
<feature type="transmembrane region" description="Helical" evidence="6">
    <location>
        <begin position="321"/>
        <end position="338"/>
    </location>
</feature>
<keyword evidence="4 6" id="KW-0472">Membrane</keyword>
<feature type="transmembrane region" description="Helical" evidence="6">
    <location>
        <begin position="94"/>
        <end position="111"/>
    </location>
</feature>
<dbReference type="GO" id="GO:0016020">
    <property type="term" value="C:membrane"/>
    <property type="evidence" value="ECO:0007669"/>
    <property type="project" value="UniProtKB-SubCell"/>
</dbReference>
<comment type="subcellular location">
    <subcellularLocation>
        <location evidence="1">Membrane</location>
        <topology evidence="1">Multi-pass membrane protein</topology>
    </subcellularLocation>
</comment>
<dbReference type="GO" id="GO:0022857">
    <property type="term" value="F:transmembrane transporter activity"/>
    <property type="evidence" value="ECO:0007669"/>
    <property type="project" value="TreeGrafter"/>
</dbReference>
<dbReference type="AlphaFoldDB" id="A0AAD5UZ33"/>
<sequence length="469" mass="51479">MCIVVANILAILVSGLYAHELDTGDRKKAMGYAASIQLLGSIWGVFALSIKSLHRIPSVMIMSLLQGLGGGGIVLNAAAFVLAADTSPTSWRSFDFAIILVVCEVFLFLPAKIVTTALTSLLVAQACWIIYLSYLALFLREVPRPTVISIGRSEDAGENDSHSETSETRAVSWTVPSMWKAAAEPAKLFFFDGTQTLVWIGVVVFAMPMAEHLFWHYADRSSSKYNEDFGYYYVFFVFTLIERGVSLLLILPISVVLYRYFRRVRRAPSLVGCAVSRPQTPTERTPLLSETGQSTSTEASSSTELSPTEYPVPLSISQDLFIARCFFVVIILGSLVMFQSTTSYILLDGYLIYSWGPPFRACILSLASQASDRSQQGRVLTMLVILDSLGLATLTPYYLSVVLGRFSDFIGEASDQIGLACIWAFVICGGIISILRPARFIDVDVVLPSTVALMDVEFVEAEDPTSRDA</sequence>
<dbReference type="PANTHER" id="PTHR23507">
    <property type="entry name" value="ZGC:174356"/>
    <property type="match status" value="1"/>
</dbReference>
<evidence type="ECO:0000256" key="2">
    <source>
        <dbReference type="ARBA" id="ARBA00022692"/>
    </source>
</evidence>
<evidence type="ECO:0000256" key="3">
    <source>
        <dbReference type="ARBA" id="ARBA00022989"/>
    </source>
</evidence>
<feature type="chain" id="PRO_5042065223" evidence="7">
    <location>
        <begin position="19"/>
        <end position="469"/>
    </location>
</feature>
<dbReference type="EMBL" id="JANAWD010000308">
    <property type="protein sequence ID" value="KAJ3481699.1"/>
    <property type="molecule type" value="Genomic_DNA"/>
</dbReference>
<dbReference type="SUPFAM" id="SSF103473">
    <property type="entry name" value="MFS general substrate transporter"/>
    <property type="match status" value="1"/>
</dbReference>
<gene>
    <name evidence="8" type="ORF">NLI96_g7485</name>
</gene>